<dbReference type="CDD" id="cd01650">
    <property type="entry name" value="RT_nLTR_like"/>
    <property type="match status" value="1"/>
</dbReference>
<feature type="domain" description="Reverse transcriptase" evidence="1">
    <location>
        <begin position="308"/>
        <end position="560"/>
    </location>
</feature>
<name>A0ABR3HRI4_LOXSC</name>
<dbReference type="InterPro" id="IPR000477">
    <property type="entry name" value="RT_dom"/>
</dbReference>
<proteinExistence type="predicted"/>
<dbReference type="Pfam" id="PF00078">
    <property type="entry name" value="RVT_1"/>
    <property type="match status" value="1"/>
</dbReference>
<dbReference type="Proteomes" id="UP001549920">
    <property type="component" value="Unassembled WGS sequence"/>
</dbReference>
<protein>
    <recommendedName>
        <fullName evidence="1">Reverse transcriptase domain-containing protein</fullName>
    </recommendedName>
</protein>
<keyword evidence="3" id="KW-1185">Reference proteome</keyword>
<accession>A0ABR3HRI4</accession>
<dbReference type="PANTHER" id="PTHR33332">
    <property type="entry name" value="REVERSE TRANSCRIPTASE DOMAIN-CONTAINING PROTEIN"/>
    <property type="match status" value="1"/>
</dbReference>
<dbReference type="EMBL" id="JBEUOH010000014">
    <property type="protein sequence ID" value="KAL0879152.1"/>
    <property type="molecule type" value="Genomic_DNA"/>
</dbReference>
<sequence>MNILGFKQYNGIKNAFRRTLDLVFCNDIVCVSDSTKDPLVPIDLHHGALAIDLQFADFTPLTRAPYVQHIFSRGDYDSINAEISGNLWQKEFSSRSLQDAVEYFYTFINSLIEKYIPSKLITAERFPVWYSSALKKCIKEKYKFLRKFKNYGNRSDEESFKLLRDRVKTLEQSCYRNYVNSVENALRDNPKKFWSFIKAKSKTNVMPSSLSYCNSVFYTGDSICNAFSDYFASNFLNSSSSSPNFNFSTPEDQTVSDIASISVDAKEVAKLLLGLDPSKSAGPDFLPARFLINCAETIAIPISLLFKRSLAEGIVPNIWKRAFITPVHKKGSRADVTNYRPISKLCIVSKVFEKIVYSQLYSALQQSFTVSQHGFLKGRSTVSNLVLLNSYLTEAMDSGSQVDVVYTDYSKAFDRIQHNLLLRKLQRIGISGDLLRWFSSYIDNRSQAVVVNNYLSGWVTVPSGVPQGSLLGPLLFVIFVNDIEHCFHSSHLLCFADDMKIFATITSEADAVLLQEDLARLSDYCVENHLDLNASKCSVVTFSRKRILVSFDYKLKGVNLQRESIIRDLGVCHDSKLLFDTHINYIISKASKALGFVMRNSKDFTQIKTLKILYCALVRSNLEYASQVWNPRYQTYISRIENIQKRFIKYVCFRNNERYDSSQYLDFCKKHHLLPLEIRREIADMMFLLRISSGSIDCPELLSQVGLRAPTKPLRYNPLIYLPPSSSNYRQNTFIWRASNNFNMLSKKLNLDLFNTSNASVKRLMGQLFFNG</sequence>
<evidence type="ECO:0000259" key="1">
    <source>
        <dbReference type="PROSITE" id="PS50878"/>
    </source>
</evidence>
<evidence type="ECO:0000313" key="2">
    <source>
        <dbReference type="EMBL" id="KAL0879152.1"/>
    </source>
</evidence>
<organism evidence="2 3">
    <name type="scientific">Loxostege sticticalis</name>
    <name type="common">Beet webworm moth</name>
    <dbReference type="NCBI Taxonomy" id="481309"/>
    <lineage>
        <taxon>Eukaryota</taxon>
        <taxon>Metazoa</taxon>
        <taxon>Ecdysozoa</taxon>
        <taxon>Arthropoda</taxon>
        <taxon>Hexapoda</taxon>
        <taxon>Insecta</taxon>
        <taxon>Pterygota</taxon>
        <taxon>Neoptera</taxon>
        <taxon>Endopterygota</taxon>
        <taxon>Lepidoptera</taxon>
        <taxon>Glossata</taxon>
        <taxon>Ditrysia</taxon>
        <taxon>Pyraloidea</taxon>
        <taxon>Crambidae</taxon>
        <taxon>Pyraustinae</taxon>
        <taxon>Loxostege</taxon>
    </lineage>
</organism>
<dbReference type="PROSITE" id="PS50878">
    <property type="entry name" value="RT_POL"/>
    <property type="match status" value="1"/>
</dbReference>
<evidence type="ECO:0000313" key="3">
    <source>
        <dbReference type="Proteomes" id="UP001549920"/>
    </source>
</evidence>
<comment type="caution">
    <text evidence="2">The sequence shown here is derived from an EMBL/GenBank/DDBJ whole genome shotgun (WGS) entry which is preliminary data.</text>
</comment>
<dbReference type="InterPro" id="IPR043502">
    <property type="entry name" value="DNA/RNA_pol_sf"/>
</dbReference>
<dbReference type="SUPFAM" id="SSF56672">
    <property type="entry name" value="DNA/RNA polymerases"/>
    <property type="match status" value="1"/>
</dbReference>
<gene>
    <name evidence="2" type="ORF">ABMA27_002946</name>
</gene>
<reference evidence="2 3" key="1">
    <citation type="submission" date="2024-06" db="EMBL/GenBank/DDBJ databases">
        <title>A chromosome-level genome assembly of beet webworm, Loxostege sticticalis.</title>
        <authorList>
            <person name="Zhang Y."/>
        </authorList>
    </citation>
    <scope>NUCLEOTIDE SEQUENCE [LARGE SCALE GENOMIC DNA]</scope>
    <source>
        <strain evidence="2">AQ026</strain>
        <tissue evidence="2">Whole body</tissue>
    </source>
</reference>